<evidence type="ECO:0000256" key="2">
    <source>
        <dbReference type="ARBA" id="ARBA00022475"/>
    </source>
</evidence>
<dbReference type="EMBL" id="JALXSQ010000004">
    <property type="protein sequence ID" value="MCT2042089.1"/>
    <property type="molecule type" value="Genomic_DNA"/>
</dbReference>
<dbReference type="RefSeq" id="WP_260103745.1">
    <property type="nucleotide sequence ID" value="NZ_JAFDPW010000004.1"/>
</dbReference>
<feature type="transmembrane region" description="Helical" evidence="6">
    <location>
        <begin position="204"/>
        <end position="223"/>
    </location>
</feature>
<dbReference type="Pfam" id="PF13520">
    <property type="entry name" value="AA_permease_2"/>
    <property type="match status" value="1"/>
</dbReference>
<evidence type="ECO:0000256" key="3">
    <source>
        <dbReference type="ARBA" id="ARBA00022692"/>
    </source>
</evidence>
<dbReference type="PANTHER" id="PTHR42770">
    <property type="entry name" value="AMINO ACID TRANSPORTER-RELATED"/>
    <property type="match status" value="1"/>
</dbReference>
<feature type="transmembrane region" description="Helical" evidence="6">
    <location>
        <begin position="170"/>
        <end position="192"/>
    </location>
</feature>
<organism evidence="7 8">
    <name type="scientific">Pseudoclavibacter albus</name>
    <dbReference type="NCBI Taxonomy" id="272241"/>
    <lineage>
        <taxon>Bacteria</taxon>
        <taxon>Bacillati</taxon>
        <taxon>Actinomycetota</taxon>
        <taxon>Actinomycetes</taxon>
        <taxon>Micrococcales</taxon>
        <taxon>Microbacteriaceae</taxon>
        <taxon>Pseudoclavibacter</taxon>
    </lineage>
</organism>
<name>A0ABT2HUU8_9MICO</name>
<keyword evidence="4 6" id="KW-1133">Transmembrane helix</keyword>
<keyword evidence="5 6" id="KW-0472">Membrane</keyword>
<comment type="subcellular location">
    <subcellularLocation>
        <location evidence="1">Cell membrane</location>
        <topology evidence="1">Multi-pass membrane protein</topology>
    </subcellularLocation>
</comment>
<evidence type="ECO:0000256" key="6">
    <source>
        <dbReference type="SAM" id="Phobius"/>
    </source>
</evidence>
<evidence type="ECO:0000256" key="1">
    <source>
        <dbReference type="ARBA" id="ARBA00004651"/>
    </source>
</evidence>
<dbReference type="Gene3D" id="1.20.1740.10">
    <property type="entry name" value="Amino acid/polyamine transporter I"/>
    <property type="match status" value="1"/>
</dbReference>
<feature type="transmembrane region" description="Helical" evidence="6">
    <location>
        <begin position="105"/>
        <end position="132"/>
    </location>
</feature>
<accession>A0ABT2HUU8</accession>
<protein>
    <submittedName>
        <fullName evidence="7">APC family permease</fullName>
    </submittedName>
</protein>
<feature type="transmembrane region" description="Helical" evidence="6">
    <location>
        <begin position="364"/>
        <end position="387"/>
    </location>
</feature>
<dbReference type="InterPro" id="IPR002293">
    <property type="entry name" value="AA/rel_permease1"/>
</dbReference>
<evidence type="ECO:0000256" key="4">
    <source>
        <dbReference type="ARBA" id="ARBA00022989"/>
    </source>
</evidence>
<comment type="caution">
    <text evidence="7">The sequence shown here is derived from an EMBL/GenBank/DDBJ whole genome shotgun (WGS) entry which is preliminary data.</text>
</comment>
<evidence type="ECO:0000256" key="5">
    <source>
        <dbReference type="ARBA" id="ARBA00023136"/>
    </source>
</evidence>
<dbReference type="PANTHER" id="PTHR42770:SF8">
    <property type="entry name" value="PUTRESCINE IMPORTER PUUP"/>
    <property type="match status" value="1"/>
</dbReference>
<feature type="transmembrane region" description="Helical" evidence="6">
    <location>
        <begin position="293"/>
        <end position="319"/>
    </location>
</feature>
<feature type="transmembrane region" description="Helical" evidence="6">
    <location>
        <begin position="243"/>
        <end position="266"/>
    </location>
</feature>
<reference evidence="7 8" key="1">
    <citation type="submission" date="2022-04" db="EMBL/GenBank/DDBJ databases">
        <title>Human microbiome associated bacterial genomes.</title>
        <authorList>
            <person name="Sandstrom S."/>
            <person name="Salamzade R."/>
            <person name="Kalan L.R."/>
        </authorList>
    </citation>
    <scope>NUCLEOTIDE SEQUENCE [LARGE SCALE GENOMIC DNA]</scope>
    <source>
        <strain evidence="8">p3-SID1799</strain>
    </source>
</reference>
<dbReference type="PIRSF" id="PIRSF006060">
    <property type="entry name" value="AA_transporter"/>
    <property type="match status" value="1"/>
</dbReference>
<sequence>MSTTITETRFATANPTAPTQQPVTLKRSLSTPALVIFGLSYMVPLTVFSTYGIVTDATQGHLPMAYLITTLAMLATTLTYASLAKALPISGSAYVFTRKAFGPHVGFLSGWSLLSDYLLLPVINYLLIGIYLNAQFPALPAWGITLAMIIIVTTLNILGVHVVKTANLALIALQTVFIAVFIALCIANFAPGVEPIQPFISADMSWAGILSGASILALSFLGFDAVSTLSEEANDPKRTVPRAIVLTTVIGGLTFTVLSWFGHMVFPDWQSFTNLDTASMDVMTRVGGKFLEIFFLSAYISGAFSSAIASQASVARLLYSMGRDHILPNRIVGGVNARFRTPVGALLVTAVFGLLALVLDLDAIASIISFGALAAFSLVNLAAIKHFVLDEGRRDPLSLIRHLVLPVIGFCLTLWLWTSLSGVSLTVGGVWVAIGLIYLAIITKGFSKRPPAVHFDD</sequence>
<feature type="transmembrane region" description="Helical" evidence="6">
    <location>
        <begin position="65"/>
        <end position="84"/>
    </location>
</feature>
<dbReference type="InterPro" id="IPR050367">
    <property type="entry name" value="APC_superfamily"/>
</dbReference>
<dbReference type="Proteomes" id="UP001525379">
    <property type="component" value="Unassembled WGS sequence"/>
</dbReference>
<keyword evidence="8" id="KW-1185">Reference proteome</keyword>
<evidence type="ECO:0000313" key="8">
    <source>
        <dbReference type="Proteomes" id="UP001525379"/>
    </source>
</evidence>
<feature type="transmembrane region" description="Helical" evidence="6">
    <location>
        <begin position="423"/>
        <end position="441"/>
    </location>
</feature>
<feature type="transmembrane region" description="Helical" evidence="6">
    <location>
        <begin position="138"/>
        <end position="158"/>
    </location>
</feature>
<evidence type="ECO:0000313" key="7">
    <source>
        <dbReference type="EMBL" id="MCT2042089.1"/>
    </source>
</evidence>
<gene>
    <name evidence="7" type="ORF">M3D15_01855</name>
</gene>
<feature type="transmembrane region" description="Helical" evidence="6">
    <location>
        <begin position="339"/>
        <end position="358"/>
    </location>
</feature>
<keyword evidence="2" id="KW-1003">Cell membrane</keyword>
<keyword evidence="3 6" id="KW-0812">Transmembrane</keyword>
<proteinExistence type="predicted"/>
<feature type="transmembrane region" description="Helical" evidence="6">
    <location>
        <begin position="33"/>
        <end position="53"/>
    </location>
</feature>
<feature type="transmembrane region" description="Helical" evidence="6">
    <location>
        <begin position="399"/>
        <end position="417"/>
    </location>
</feature>